<keyword evidence="2" id="KW-1185">Reference proteome</keyword>
<dbReference type="InterPro" id="IPR054264">
    <property type="entry name" value="PBP2"/>
</dbReference>
<evidence type="ECO:0000313" key="1">
    <source>
        <dbReference type="EMBL" id="ADM26932.1"/>
    </source>
</evidence>
<dbReference type="KEGG" id="iag:Igag_0080"/>
<accession>E0SPI9</accession>
<dbReference type="AlphaFoldDB" id="E0SPI9"/>
<protein>
    <submittedName>
        <fullName evidence="1">Uncharacterized protein</fullName>
    </submittedName>
</protein>
<sequence>MEYKMLNKIREFLDEKLIKLIDGLNPEEKKVLEYFLQNISVGSIIAQRELKAFYGIENPKDIIRKLIDLGLLEQGYGCYNLAKRLREILVKIIIKQIKGKSYS</sequence>
<reference evidence="1 2" key="1">
    <citation type="journal article" date="2010" name="Stand. Genomic Sci.">
        <title>Complete genome sequence of Ignisphaera aggregans type strain (AQ1.S1).</title>
        <authorList>
            <person name="Goker M."/>
            <person name="Held B."/>
            <person name="Lapidus A."/>
            <person name="Nolan M."/>
            <person name="Spring S."/>
            <person name="Yasawong M."/>
            <person name="Lucas S."/>
            <person name="Glavina Del Rio T."/>
            <person name="Tice H."/>
            <person name="Cheng J.F."/>
            <person name="Goodwin L."/>
            <person name="Tapia R."/>
            <person name="Pitluck S."/>
            <person name="Liolios K."/>
            <person name="Ivanova N."/>
            <person name="Mavromatis K."/>
            <person name="Mikhailova N."/>
            <person name="Pati A."/>
            <person name="Chen A."/>
            <person name="Palaniappan K."/>
            <person name="Brambilla E."/>
            <person name="Land M."/>
            <person name="Hauser L."/>
            <person name="Chang Y.J."/>
            <person name="Jeffries C.D."/>
            <person name="Brettin T."/>
            <person name="Detter J.C."/>
            <person name="Han C."/>
            <person name="Rohde M."/>
            <person name="Sikorski J."/>
            <person name="Woyke T."/>
            <person name="Bristow J."/>
            <person name="Eisen J.A."/>
            <person name="Markowitz V."/>
            <person name="Hugenholtz P."/>
            <person name="Kyrpides N.C."/>
            <person name="Klenk H.P."/>
        </authorList>
    </citation>
    <scope>NUCLEOTIDE SEQUENCE [LARGE SCALE GENOMIC DNA]</scope>
    <source>
        <strain evidence="2">DSM 17230 / JCM 13409 / AQ1.S1</strain>
    </source>
</reference>
<name>E0SPI9_IGNAA</name>
<dbReference type="Proteomes" id="UP000001304">
    <property type="component" value="Chromosome"/>
</dbReference>
<dbReference type="EMBL" id="CP002098">
    <property type="protein sequence ID" value="ADM26932.1"/>
    <property type="molecule type" value="Genomic_DNA"/>
</dbReference>
<gene>
    <name evidence="1" type="ordered locus">Igag_0080</name>
</gene>
<evidence type="ECO:0000313" key="2">
    <source>
        <dbReference type="Proteomes" id="UP000001304"/>
    </source>
</evidence>
<dbReference type="BioCyc" id="IAGG583356:GHAH-89-MONOMER"/>
<proteinExistence type="predicted"/>
<dbReference type="HOGENOM" id="CLU_2257326_0_0_2"/>
<organism evidence="1 2">
    <name type="scientific">Ignisphaera aggregans (strain DSM 17230 / JCM 13409 / AQ1.S1)</name>
    <dbReference type="NCBI Taxonomy" id="583356"/>
    <lineage>
        <taxon>Archaea</taxon>
        <taxon>Thermoproteota</taxon>
        <taxon>Thermoprotei</taxon>
        <taxon>Desulfurococcales</taxon>
        <taxon>Desulfurococcaceae</taxon>
        <taxon>Ignisphaera</taxon>
    </lineage>
</organism>
<dbReference type="Pfam" id="PF22511">
    <property type="entry name" value="PBP2"/>
    <property type="match status" value="1"/>
</dbReference>